<dbReference type="SUPFAM" id="SSF53756">
    <property type="entry name" value="UDP-Glycosyltransferase/glycogen phosphorylase"/>
    <property type="match status" value="1"/>
</dbReference>
<dbReference type="GO" id="GO:0004373">
    <property type="term" value="F:alpha-1,4-glucan glucosyltransferase (UDP-glucose donor) activity"/>
    <property type="evidence" value="ECO:0007669"/>
    <property type="project" value="InterPro"/>
</dbReference>
<dbReference type="Gene3D" id="3.40.50.2000">
    <property type="entry name" value="Glycogen Phosphorylase B"/>
    <property type="match status" value="2"/>
</dbReference>
<dbReference type="GO" id="GO:0005978">
    <property type="term" value="P:glycogen biosynthetic process"/>
    <property type="evidence" value="ECO:0007669"/>
    <property type="project" value="UniProtKB-UniRule"/>
</dbReference>
<comment type="similarity">
    <text evidence="4 8">Belongs to the glycosyltransferase 1 family. Bacterial/plant glycogen synthase subfamily.</text>
</comment>
<dbReference type="NCBIfam" id="TIGR02095">
    <property type="entry name" value="glgA"/>
    <property type="match status" value="1"/>
</dbReference>
<organism evidence="11 12">
    <name type="scientific">Peteryoungia ipomoeae</name>
    <dbReference type="NCBI Taxonomy" id="1210932"/>
    <lineage>
        <taxon>Bacteria</taxon>
        <taxon>Pseudomonadati</taxon>
        <taxon>Pseudomonadota</taxon>
        <taxon>Alphaproteobacteria</taxon>
        <taxon>Hyphomicrobiales</taxon>
        <taxon>Rhizobiaceae</taxon>
        <taxon>Peteryoungia</taxon>
    </lineage>
</organism>
<dbReference type="PANTHER" id="PTHR45825">
    <property type="entry name" value="GRANULE-BOUND STARCH SYNTHASE 1, CHLOROPLASTIC/AMYLOPLASTIC"/>
    <property type="match status" value="1"/>
</dbReference>
<evidence type="ECO:0000256" key="1">
    <source>
        <dbReference type="ARBA" id="ARBA00001478"/>
    </source>
</evidence>
<keyword evidence="12" id="KW-1185">Reference proteome</keyword>
<dbReference type="UniPathway" id="UPA00164"/>
<dbReference type="OrthoDB" id="9808590at2"/>
<gene>
    <name evidence="8 11" type="primary">glgA</name>
    <name evidence="11" type="ORF">FAA97_07010</name>
</gene>
<evidence type="ECO:0000256" key="5">
    <source>
        <dbReference type="ARBA" id="ARBA00022676"/>
    </source>
</evidence>
<keyword evidence="5 8" id="KW-0328">Glycosyltransferase</keyword>
<dbReference type="CDD" id="cd03791">
    <property type="entry name" value="GT5_Glycogen_synthase_DULL1-like"/>
    <property type="match status" value="1"/>
</dbReference>
<comment type="catalytic activity">
    <reaction evidence="1 8">
        <text>[(1-&gt;4)-alpha-D-glucosyl](n) + ADP-alpha-D-glucose = [(1-&gt;4)-alpha-D-glucosyl](n+1) + ADP + H(+)</text>
        <dbReference type="Rhea" id="RHEA:18189"/>
        <dbReference type="Rhea" id="RHEA-COMP:9584"/>
        <dbReference type="Rhea" id="RHEA-COMP:9587"/>
        <dbReference type="ChEBI" id="CHEBI:15378"/>
        <dbReference type="ChEBI" id="CHEBI:15444"/>
        <dbReference type="ChEBI" id="CHEBI:57498"/>
        <dbReference type="ChEBI" id="CHEBI:456216"/>
        <dbReference type="EC" id="2.4.1.21"/>
    </reaction>
</comment>
<evidence type="ECO:0000256" key="4">
    <source>
        <dbReference type="ARBA" id="ARBA00010281"/>
    </source>
</evidence>
<evidence type="ECO:0000259" key="10">
    <source>
        <dbReference type="Pfam" id="PF08323"/>
    </source>
</evidence>
<evidence type="ECO:0000313" key="12">
    <source>
        <dbReference type="Proteomes" id="UP000308828"/>
    </source>
</evidence>
<evidence type="ECO:0000256" key="8">
    <source>
        <dbReference type="HAMAP-Rule" id="MF_00484"/>
    </source>
</evidence>
<dbReference type="InterPro" id="IPR013534">
    <property type="entry name" value="Starch_synth_cat_dom"/>
</dbReference>
<evidence type="ECO:0000256" key="3">
    <source>
        <dbReference type="ARBA" id="ARBA00004964"/>
    </source>
</evidence>
<dbReference type="EC" id="2.4.1.21" evidence="8"/>
<accession>A0A4S8P3Z0</accession>
<name>A0A4S8P3Z0_9HYPH</name>
<dbReference type="HAMAP" id="MF_00484">
    <property type="entry name" value="Glycogen_synth"/>
    <property type="match status" value="1"/>
</dbReference>
<proteinExistence type="inferred from homology"/>
<protein>
    <recommendedName>
        <fullName evidence="8">Glycogen synthase</fullName>
        <ecNumber evidence="8">2.4.1.21</ecNumber>
    </recommendedName>
    <alternativeName>
        <fullName evidence="8">Starch [bacterial glycogen] synthase</fullName>
    </alternativeName>
</protein>
<evidence type="ECO:0000256" key="7">
    <source>
        <dbReference type="ARBA" id="ARBA00023056"/>
    </source>
</evidence>
<keyword evidence="6 8" id="KW-0808">Transferase</keyword>
<reference evidence="11 12" key="1">
    <citation type="submission" date="2019-04" db="EMBL/GenBank/DDBJ databases">
        <title>Genome sequence of strain shin9-1.</title>
        <authorList>
            <person name="Gao J."/>
            <person name="Sun J."/>
        </authorList>
    </citation>
    <scope>NUCLEOTIDE SEQUENCE [LARGE SCALE GENOMIC DNA]</scope>
    <source>
        <strain evidence="12">shin9-1</strain>
    </source>
</reference>
<comment type="caution">
    <text evidence="11">The sequence shown here is derived from an EMBL/GenBank/DDBJ whole genome shotgun (WGS) entry which is preliminary data.</text>
</comment>
<comment type="pathway">
    <text evidence="3 8">Glycan biosynthesis; glycogen biosynthesis.</text>
</comment>
<dbReference type="InterPro" id="IPR011835">
    <property type="entry name" value="GS/SS"/>
</dbReference>
<dbReference type="Pfam" id="PF08323">
    <property type="entry name" value="Glyco_transf_5"/>
    <property type="match status" value="1"/>
</dbReference>
<feature type="domain" description="Starch synthase catalytic" evidence="10">
    <location>
        <begin position="32"/>
        <end position="264"/>
    </location>
</feature>
<dbReference type="Pfam" id="PF00534">
    <property type="entry name" value="Glycos_transf_1"/>
    <property type="match status" value="1"/>
</dbReference>
<dbReference type="AlphaFoldDB" id="A0A4S8P3Z0"/>
<evidence type="ECO:0000313" key="11">
    <source>
        <dbReference type="EMBL" id="THV24211.1"/>
    </source>
</evidence>
<comment type="function">
    <text evidence="2 8">Synthesizes alpha-1,4-glucan chains using ADP-glucose.</text>
</comment>
<evidence type="ECO:0000259" key="9">
    <source>
        <dbReference type="Pfam" id="PF00534"/>
    </source>
</evidence>
<dbReference type="GO" id="GO:0009011">
    <property type="term" value="F:alpha-1,4-glucan glucosyltransferase (ADP-glucose donor) activity"/>
    <property type="evidence" value="ECO:0007669"/>
    <property type="project" value="UniProtKB-UniRule"/>
</dbReference>
<dbReference type="Proteomes" id="UP000308828">
    <property type="component" value="Unassembled WGS sequence"/>
</dbReference>
<dbReference type="InterPro" id="IPR001296">
    <property type="entry name" value="Glyco_trans_1"/>
</dbReference>
<sequence length="520" mass="56970">MKYDEALPLPPYRQAPAASEEVAARIVSRPLQVLAVTSEVFPLIKTGGLADVTGALPKALTRFGIRTHTLVPGYPSIVSMARLHPPLMEFDNLLGEPATLRHLEIDGLSIFVLDAPSLFDRPGGPYVDTNGLDHPDNWKRFAVLSLAGAEIAAGALPGWRPDLVHTHDWQTALTSVYLKQMGASVPTVLTIHNLAFQGQFSASLLPQIGLSPEAFSIDCLEYYGDISYLKGGLTTAAHITVVSPTYAREILSSAFGMGMDGVLNARLDQLEGIVNGIDTEIWNPATDPYLPHRYDQKSVRHKAKNKAILLDRFGLDPGEGPLFSAVTRMTWQKGMDMLADVADEIFRWGGKLIVLGQGDSEIIARLNETAARFPGKMAVSSDYNEAASHLIHGGSDAIIQPSRFEPCGLTQLYALRYGCVPVVSRTGGLAETIIDANDAAMAARVATGFQFHPVEPEGLRHALRRTASTYRDKRKWDRLQLQAMRADYSWDRSAERYGDVYMRLARSGHADRIQDRGVDP</sequence>
<evidence type="ECO:0000256" key="2">
    <source>
        <dbReference type="ARBA" id="ARBA00002764"/>
    </source>
</evidence>
<evidence type="ECO:0000256" key="6">
    <source>
        <dbReference type="ARBA" id="ARBA00022679"/>
    </source>
</evidence>
<dbReference type="EMBL" id="STGV01000002">
    <property type="protein sequence ID" value="THV24211.1"/>
    <property type="molecule type" value="Genomic_DNA"/>
</dbReference>
<dbReference type="NCBIfam" id="NF001899">
    <property type="entry name" value="PRK00654.1-2"/>
    <property type="match status" value="1"/>
</dbReference>
<feature type="domain" description="Glycosyl transferase family 1" evidence="9">
    <location>
        <begin position="318"/>
        <end position="467"/>
    </location>
</feature>
<dbReference type="GO" id="GO:0005829">
    <property type="term" value="C:cytosol"/>
    <property type="evidence" value="ECO:0007669"/>
    <property type="project" value="TreeGrafter"/>
</dbReference>
<feature type="binding site" evidence="8">
    <location>
        <position position="45"/>
    </location>
    <ligand>
        <name>ADP-alpha-D-glucose</name>
        <dbReference type="ChEBI" id="CHEBI:57498"/>
    </ligand>
</feature>
<dbReference type="PANTHER" id="PTHR45825:SF11">
    <property type="entry name" value="ALPHA AMYLASE DOMAIN-CONTAINING PROTEIN"/>
    <property type="match status" value="1"/>
</dbReference>
<keyword evidence="7 8" id="KW-0320">Glycogen biosynthesis</keyword>